<feature type="transmembrane region" description="Helical" evidence="6">
    <location>
        <begin position="205"/>
        <end position="223"/>
    </location>
</feature>
<feature type="transmembrane region" description="Helical" evidence="6">
    <location>
        <begin position="145"/>
        <end position="161"/>
    </location>
</feature>
<evidence type="ECO:0000313" key="7">
    <source>
        <dbReference type="EMBL" id="OHA33813.1"/>
    </source>
</evidence>
<sequence>MMLNVVKTLLPGIISFALGIGFAPVLTNFLYKHKMWKKRAGKRALDGGETPIFNKLHETREVGVPKMGGAVVVFAASATAVLLWLLPSFVSSELFEKLDFVSRGQTWLPFAALLLGALVGLADDFLEVRGTGSHIAGGLSLRKRLIAVAIISLFAAAWFFVKLDVNTVSLPFLGEINLGIFFIPLFAIIALAVYSGGVIDGIDGLAGGVFAIMFGAYSLIAFFQDQFNLAAFCAAIVGGILAFLWFNIPPARFYLSETGTMALTLTLTIVAFMTDALGEGKGIAVLPIIAAPLLITTLSNIAQVASKKFRGKKIFLVAPLHHHFEALGWPPYKVTMRYWVLSVLFAMVGTIVALIG</sequence>
<feature type="transmembrane region" description="Helical" evidence="6">
    <location>
        <begin position="283"/>
        <end position="302"/>
    </location>
</feature>
<dbReference type="Proteomes" id="UP000177797">
    <property type="component" value="Unassembled WGS sequence"/>
</dbReference>
<keyword evidence="3 6" id="KW-0812">Transmembrane</keyword>
<dbReference type="PANTHER" id="PTHR22926:SF5">
    <property type="entry name" value="PHOSPHO-N-ACETYLMURAMOYL-PENTAPEPTIDE-TRANSFERASE HOMOLOG"/>
    <property type="match status" value="1"/>
</dbReference>
<evidence type="ECO:0000256" key="1">
    <source>
        <dbReference type="ARBA" id="ARBA00004141"/>
    </source>
</evidence>
<feature type="transmembrane region" description="Helical" evidence="6">
    <location>
        <begin position="106"/>
        <end position="125"/>
    </location>
</feature>
<reference evidence="7 8" key="1">
    <citation type="journal article" date="2016" name="Nat. Commun.">
        <title>Thousands of microbial genomes shed light on interconnected biogeochemical processes in an aquifer system.</title>
        <authorList>
            <person name="Anantharaman K."/>
            <person name="Brown C.T."/>
            <person name="Hug L.A."/>
            <person name="Sharon I."/>
            <person name="Castelle C.J."/>
            <person name="Probst A.J."/>
            <person name="Thomas B.C."/>
            <person name="Singh A."/>
            <person name="Wilkins M.J."/>
            <person name="Karaoz U."/>
            <person name="Brodie E.L."/>
            <person name="Williams K.H."/>
            <person name="Hubbard S.S."/>
            <person name="Banfield J.F."/>
        </authorList>
    </citation>
    <scope>NUCLEOTIDE SEQUENCE [LARGE SCALE GENOMIC DNA]</scope>
</reference>
<evidence type="ECO:0000313" key="8">
    <source>
        <dbReference type="Proteomes" id="UP000177797"/>
    </source>
</evidence>
<keyword evidence="2" id="KW-0808">Transferase</keyword>
<evidence type="ECO:0000256" key="2">
    <source>
        <dbReference type="ARBA" id="ARBA00022679"/>
    </source>
</evidence>
<name>A0A1G2NCM9_9BACT</name>
<evidence type="ECO:0000256" key="3">
    <source>
        <dbReference type="ARBA" id="ARBA00022692"/>
    </source>
</evidence>
<evidence type="ECO:0000256" key="6">
    <source>
        <dbReference type="SAM" id="Phobius"/>
    </source>
</evidence>
<organism evidence="7 8">
    <name type="scientific">Candidatus Taylorbacteria bacterium RIFCSPLOWO2_01_FULL_48_100</name>
    <dbReference type="NCBI Taxonomy" id="1802322"/>
    <lineage>
        <taxon>Bacteria</taxon>
        <taxon>Candidatus Tayloriibacteriota</taxon>
    </lineage>
</organism>
<evidence type="ECO:0008006" key="9">
    <source>
        <dbReference type="Google" id="ProtNLM"/>
    </source>
</evidence>
<comment type="subcellular location">
    <subcellularLocation>
        <location evidence="1">Membrane</location>
        <topology evidence="1">Multi-pass membrane protein</topology>
    </subcellularLocation>
</comment>
<comment type="caution">
    <text evidence="7">The sequence shown here is derived from an EMBL/GenBank/DDBJ whole genome shotgun (WGS) entry which is preliminary data.</text>
</comment>
<dbReference type="GO" id="GO:0071555">
    <property type="term" value="P:cell wall organization"/>
    <property type="evidence" value="ECO:0007669"/>
    <property type="project" value="TreeGrafter"/>
</dbReference>
<keyword evidence="4 6" id="KW-1133">Transmembrane helix</keyword>
<feature type="transmembrane region" description="Helical" evidence="6">
    <location>
        <begin position="229"/>
        <end position="248"/>
    </location>
</feature>
<dbReference type="GO" id="GO:0016780">
    <property type="term" value="F:phosphotransferase activity, for other substituted phosphate groups"/>
    <property type="evidence" value="ECO:0007669"/>
    <property type="project" value="InterPro"/>
</dbReference>
<evidence type="ECO:0000256" key="5">
    <source>
        <dbReference type="ARBA" id="ARBA00023136"/>
    </source>
</evidence>
<dbReference type="Pfam" id="PF00953">
    <property type="entry name" value="Glycos_transf_4"/>
    <property type="match status" value="1"/>
</dbReference>
<gene>
    <name evidence="7" type="ORF">A2938_01630</name>
</gene>
<protein>
    <recommendedName>
        <fullName evidence="9">Phospho-N-acetylmuramoyl-pentapeptide-transferase</fullName>
    </recommendedName>
</protein>
<dbReference type="GO" id="GO:0044038">
    <property type="term" value="P:cell wall macromolecule biosynthetic process"/>
    <property type="evidence" value="ECO:0007669"/>
    <property type="project" value="TreeGrafter"/>
</dbReference>
<dbReference type="EMBL" id="MHSA01000023">
    <property type="protein sequence ID" value="OHA33813.1"/>
    <property type="molecule type" value="Genomic_DNA"/>
</dbReference>
<evidence type="ECO:0000256" key="4">
    <source>
        <dbReference type="ARBA" id="ARBA00022989"/>
    </source>
</evidence>
<dbReference type="AlphaFoldDB" id="A0A1G2NCM9"/>
<feature type="transmembrane region" description="Helical" evidence="6">
    <location>
        <begin position="260"/>
        <end position="277"/>
    </location>
</feature>
<dbReference type="GO" id="GO:0005886">
    <property type="term" value="C:plasma membrane"/>
    <property type="evidence" value="ECO:0007669"/>
    <property type="project" value="TreeGrafter"/>
</dbReference>
<dbReference type="InterPro" id="IPR000715">
    <property type="entry name" value="Glycosyl_transferase_4"/>
</dbReference>
<keyword evidence="5 6" id="KW-0472">Membrane</keyword>
<feature type="transmembrane region" description="Helical" evidence="6">
    <location>
        <begin position="173"/>
        <end position="193"/>
    </location>
</feature>
<feature type="transmembrane region" description="Helical" evidence="6">
    <location>
        <begin position="338"/>
        <end position="355"/>
    </location>
</feature>
<accession>A0A1G2NCM9</accession>
<feature type="transmembrane region" description="Helical" evidence="6">
    <location>
        <begin position="67"/>
        <end position="86"/>
    </location>
</feature>
<proteinExistence type="predicted"/>
<dbReference type="PANTHER" id="PTHR22926">
    <property type="entry name" value="PHOSPHO-N-ACETYLMURAMOYL-PENTAPEPTIDE-TRANSFERASE"/>
    <property type="match status" value="1"/>
</dbReference>
<feature type="transmembrane region" description="Helical" evidence="6">
    <location>
        <begin position="12"/>
        <end position="31"/>
    </location>
</feature>